<organism evidence="2 3">
    <name type="scientific">Amborella trichopoda</name>
    <dbReference type="NCBI Taxonomy" id="13333"/>
    <lineage>
        <taxon>Eukaryota</taxon>
        <taxon>Viridiplantae</taxon>
        <taxon>Streptophyta</taxon>
        <taxon>Embryophyta</taxon>
        <taxon>Tracheophyta</taxon>
        <taxon>Spermatophyta</taxon>
        <taxon>Magnoliopsida</taxon>
        <taxon>Amborellales</taxon>
        <taxon>Amborellaceae</taxon>
        <taxon>Amborella</taxon>
    </lineage>
</organism>
<evidence type="ECO:0000313" key="3">
    <source>
        <dbReference type="Proteomes" id="UP000017836"/>
    </source>
</evidence>
<name>W1PIN9_AMBTC</name>
<evidence type="ECO:0000313" key="2">
    <source>
        <dbReference type="EMBL" id="ERN06970.1"/>
    </source>
</evidence>
<dbReference type="EMBL" id="KI393866">
    <property type="protein sequence ID" value="ERN06970.1"/>
    <property type="molecule type" value="Genomic_DNA"/>
</dbReference>
<evidence type="ECO:0000256" key="1">
    <source>
        <dbReference type="SAM" id="Phobius"/>
    </source>
</evidence>
<protein>
    <submittedName>
        <fullName evidence="2">Uncharacterized protein</fullName>
    </submittedName>
</protein>
<keyword evidence="3" id="KW-1185">Reference proteome</keyword>
<gene>
    <name evidence="2" type="ORF">AMTR_s00005p00268490</name>
</gene>
<sequence>MILSNYDPYEGLAIISLLYESLAVPACEGILALVYEDIRSRAHAKGFGTQGEDVWGVFVSVATIDAGISTTYYGHNQSRDTSGLVFRPFCKSMTLGTILDGVAAPNIGANTLNAGLST</sequence>
<dbReference type="HOGENOM" id="CLU_2076249_0_0_1"/>
<keyword evidence="1" id="KW-0812">Transmembrane</keyword>
<accession>W1PIN9</accession>
<keyword evidence="1" id="KW-1133">Transmembrane helix</keyword>
<proteinExistence type="predicted"/>
<dbReference type="AlphaFoldDB" id="W1PIN9"/>
<feature type="transmembrane region" description="Helical" evidence="1">
    <location>
        <begin position="12"/>
        <end position="35"/>
    </location>
</feature>
<dbReference type="Gramene" id="ERN06970">
    <property type="protein sequence ID" value="ERN06970"/>
    <property type="gene ID" value="AMTR_s00005p00268490"/>
</dbReference>
<keyword evidence="1" id="KW-0472">Membrane</keyword>
<reference evidence="3" key="1">
    <citation type="journal article" date="2013" name="Science">
        <title>The Amborella genome and the evolution of flowering plants.</title>
        <authorList>
            <consortium name="Amborella Genome Project"/>
        </authorList>
    </citation>
    <scope>NUCLEOTIDE SEQUENCE [LARGE SCALE GENOMIC DNA]</scope>
</reference>
<dbReference type="Proteomes" id="UP000017836">
    <property type="component" value="Unassembled WGS sequence"/>
</dbReference>